<proteinExistence type="inferred from homology"/>
<organism evidence="8 9">
    <name type="scientific">Methanospirillum lacunae</name>
    <dbReference type="NCBI Taxonomy" id="668570"/>
    <lineage>
        <taxon>Archaea</taxon>
        <taxon>Methanobacteriati</taxon>
        <taxon>Methanobacteriota</taxon>
        <taxon>Stenosarchaea group</taxon>
        <taxon>Methanomicrobia</taxon>
        <taxon>Methanomicrobiales</taxon>
        <taxon>Methanospirillaceae</taxon>
        <taxon>Methanospirillum</taxon>
    </lineage>
</organism>
<dbReference type="RefSeq" id="WP_109969204.1">
    <property type="nucleotide sequence ID" value="NZ_CP176093.1"/>
</dbReference>
<dbReference type="GO" id="GO:0006412">
    <property type="term" value="P:translation"/>
    <property type="evidence" value="ECO:0007669"/>
    <property type="project" value="UniProtKB-UniRule"/>
</dbReference>
<keyword evidence="2 7" id="KW-0479">Metal-binding</keyword>
<evidence type="ECO:0000256" key="7">
    <source>
        <dbReference type="HAMAP-Rule" id="MF_00371"/>
    </source>
</evidence>
<gene>
    <name evidence="7" type="primary">rps27e</name>
    <name evidence="8" type="ORF">DK846_12080</name>
</gene>
<reference evidence="8 9" key="1">
    <citation type="submission" date="2018-05" db="EMBL/GenBank/DDBJ databases">
        <title>Draft genome of Methanospirillum lacunae Ki8-1.</title>
        <authorList>
            <person name="Dueholm M.S."/>
            <person name="Nielsen P.H."/>
            <person name="Bakmann L.F."/>
            <person name="Otzen D.E."/>
        </authorList>
    </citation>
    <scope>NUCLEOTIDE SEQUENCE [LARGE SCALE GENOMIC DNA]</scope>
    <source>
        <strain evidence="8 9">Ki8-1</strain>
    </source>
</reference>
<feature type="binding site" evidence="7">
    <location>
        <position position="20"/>
    </location>
    <ligand>
        <name>Zn(2+)</name>
        <dbReference type="ChEBI" id="CHEBI:29105"/>
    </ligand>
</feature>
<dbReference type="GO" id="GO:1990904">
    <property type="term" value="C:ribonucleoprotein complex"/>
    <property type="evidence" value="ECO:0007669"/>
    <property type="project" value="UniProtKB-KW"/>
</dbReference>
<dbReference type="InterPro" id="IPR011332">
    <property type="entry name" value="Ribosomal_zn-bd"/>
</dbReference>
<dbReference type="GO" id="GO:0005840">
    <property type="term" value="C:ribosome"/>
    <property type="evidence" value="ECO:0007669"/>
    <property type="project" value="UniProtKB-KW"/>
</dbReference>
<evidence type="ECO:0000256" key="4">
    <source>
        <dbReference type="ARBA" id="ARBA00022833"/>
    </source>
</evidence>
<comment type="subunit">
    <text evidence="7">Part of the 30S ribosomal subunit.</text>
</comment>
<accession>A0A2V2N1M5</accession>
<dbReference type="HAMAP" id="MF_00371">
    <property type="entry name" value="Ribosomal_eS27"/>
    <property type="match status" value="1"/>
</dbReference>
<sequence length="62" mass="6758">MVEAKRENRSRFVKVKCPDCENEQLIFEKASSTVACAVCSHVLATPTGGKADIKAEIISAFE</sequence>
<dbReference type="Proteomes" id="UP000245657">
    <property type="component" value="Unassembled WGS sequence"/>
</dbReference>
<dbReference type="InterPro" id="IPR000592">
    <property type="entry name" value="Ribosomal_eS27"/>
</dbReference>
<dbReference type="GeneID" id="97550257"/>
<feature type="binding site" evidence="7">
    <location>
        <position position="39"/>
    </location>
    <ligand>
        <name>Zn(2+)</name>
        <dbReference type="ChEBI" id="CHEBI:29105"/>
    </ligand>
</feature>
<evidence type="ECO:0000313" key="9">
    <source>
        <dbReference type="Proteomes" id="UP000245657"/>
    </source>
</evidence>
<dbReference type="InterPro" id="IPR023407">
    <property type="entry name" value="Ribosomal_eS27_Zn-bd_dom_sf"/>
</dbReference>
<dbReference type="GO" id="GO:0008270">
    <property type="term" value="F:zinc ion binding"/>
    <property type="evidence" value="ECO:0007669"/>
    <property type="project" value="UniProtKB-UniRule"/>
</dbReference>
<protein>
    <recommendedName>
        <fullName evidence="7">Small ribosomal subunit protein eS27</fullName>
    </recommendedName>
</protein>
<name>A0A2V2N1M5_9EURY</name>
<evidence type="ECO:0000256" key="6">
    <source>
        <dbReference type="ARBA" id="ARBA00023274"/>
    </source>
</evidence>
<evidence type="ECO:0000256" key="5">
    <source>
        <dbReference type="ARBA" id="ARBA00022980"/>
    </source>
</evidence>
<evidence type="ECO:0000256" key="2">
    <source>
        <dbReference type="ARBA" id="ARBA00022723"/>
    </source>
</evidence>
<comment type="caution">
    <text evidence="8">The sequence shown here is derived from an EMBL/GenBank/DDBJ whole genome shotgun (WGS) entry which is preliminary data.</text>
</comment>
<keyword evidence="3 7" id="KW-0863">Zinc-finger</keyword>
<feature type="binding site" evidence="7">
    <location>
        <position position="17"/>
    </location>
    <ligand>
        <name>Zn(2+)</name>
        <dbReference type="ChEBI" id="CHEBI:29105"/>
    </ligand>
</feature>
<dbReference type="GO" id="GO:0003735">
    <property type="term" value="F:structural constituent of ribosome"/>
    <property type="evidence" value="ECO:0007669"/>
    <property type="project" value="InterPro"/>
</dbReference>
<dbReference type="EMBL" id="QGMY01000008">
    <property type="protein sequence ID" value="PWR71586.1"/>
    <property type="molecule type" value="Genomic_DNA"/>
</dbReference>
<dbReference type="SUPFAM" id="SSF57829">
    <property type="entry name" value="Zn-binding ribosomal proteins"/>
    <property type="match status" value="1"/>
</dbReference>
<evidence type="ECO:0000256" key="1">
    <source>
        <dbReference type="ARBA" id="ARBA00010919"/>
    </source>
</evidence>
<feature type="binding site" evidence="7">
    <location>
        <position position="36"/>
    </location>
    <ligand>
        <name>Zn(2+)</name>
        <dbReference type="ChEBI" id="CHEBI:29105"/>
    </ligand>
</feature>
<keyword evidence="5 7" id="KW-0689">Ribosomal protein</keyword>
<comment type="cofactor">
    <cofactor evidence="7">
        <name>Zn(2+)</name>
        <dbReference type="ChEBI" id="CHEBI:29105"/>
    </cofactor>
    <text evidence="7">Binds 1 zinc ion per subunit.</text>
</comment>
<dbReference type="OrthoDB" id="5718at2157"/>
<dbReference type="NCBIfam" id="NF001629">
    <property type="entry name" value="PRK00415.1"/>
    <property type="match status" value="1"/>
</dbReference>
<evidence type="ECO:0000256" key="3">
    <source>
        <dbReference type="ARBA" id="ARBA00022771"/>
    </source>
</evidence>
<feature type="zinc finger region" description="C4-type" evidence="7">
    <location>
        <begin position="17"/>
        <end position="39"/>
    </location>
</feature>
<dbReference type="AlphaFoldDB" id="A0A2V2N1M5"/>
<keyword evidence="4 7" id="KW-0862">Zinc</keyword>
<dbReference type="Gene3D" id="2.20.25.100">
    <property type="entry name" value="Zn-binding ribosomal proteins"/>
    <property type="match status" value="1"/>
</dbReference>
<dbReference type="Pfam" id="PF01667">
    <property type="entry name" value="Ribosomal_S27e"/>
    <property type="match status" value="1"/>
</dbReference>
<keyword evidence="6 7" id="KW-0687">Ribonucleoprotein</keyword>
<comment type="similarity">
    <text evidence="1 7">Belongs to the eukaryotic ribosomal protein eS27 family.</text>
</comment>
<keyword evidence="9" id="KW-1185">Reference proteome</keyword>
<evidence type="ECO:0000313" key="8">
    <source>
        <dbReference type="EMBL" id="PWR71586.1"/>
    </source>
</evidence>